<accession>A0A4Z1EJS6</accession>
<comment type="caution">
    <text evidence="1">The sequence shown here is derived from an EMBL/GenBank/DDBJ whole genome shotgun (WGS) entry which is preliminary data.</text>
</comment>
<dbReference type="EMBL" id="PQXH01000118">
    <property type="protein sequence ID" value="TGO11082.1"/>
    <property type="molecule type" value="Genomic_DNA"/>
</dbReference>
<organism evidence="1 2">
    <name type="scientific">Botrytis tulipae</name>
    <dbReference type="NCBI Taxonomy" id="87230"/>
    <lineage>
        <taxon>Eukaryota</taxon>
        <taxon>Fungi</taxon>
        <taxon>Dikarya</taxon>
        <taxon>Ascomycota</taxon>
        <taxon>Pezizomycotina</taxon>
        <taxon>Leotiomycetes</taxon>
        <taxon>Helotiales</taxon>
        <taxon>Sclerotiniaceae</taxon>
        <taxon>Botrytis</taxon>
    </lineage>
</organism>
<gene>
    <name evidence="1" type="ORF">BTUL_0118g00400</name>
</gene>
<name>A0A4Z1EJS6_9HELO</name>
<protein>
    <submittedName>
        <fullName evidence="1">Uncharacterized protein</fullName>
    </submittedName>
</protein>
<proteinExistence type="predicted"/>
<evidence type="ECO:0000313" key="2">
    <source>
        <dbReference type="Proteomes" id="UP000297777"/>
    </source>
</evidence>
<dbReference type="Proteomes" id="UP000297777">
    <property type="component" value="Unassembled WGS sequence"/>
</dbReference>
<evidence type="ECO:0000313" key="1">
    <source>
        <dbReference type="EMBL" id="TGO11082.1"/>
    </source>
</evidence>
<keyword evidence="2" id="KW-1185">Reference proteome</keyword>
<dbReference type="AlphaFoldDB" id="A0A4Z1EJS6"/>
<sequence>MCLNRLEAEFASRFEVRQLLEYRLLPRDVVRTDVLFEWGVQRNLVGVPLTSRFGEKMGMERLEAEKLDEREKDTAKKVKMTKDSQKIRNWMK</sequence>
<reference evidence="1 2" key="1">
    <citation type="submission" date="2017-12" db="EMBL/GenBank/DDBJ databases">
        <title>Comparative genomics of Botrytis spp.</title>
        <authorList>
            <person name="Valero-Jimenez C.A."/>
            <person name="Tapia P."/>
            <person name="Veloso J."/>
            <person name="Silva-Moreno E."/>
            <person name="Staats M."/>
            <person name="Valdes J.H."/>
            <person name="Van Kan J.A.L."/>
        </authorList>
    </citation>
    <scope>NUCLEOTIDE SEQUENCE [LARGE SCALE GENOMIC DNA]</scope>
    <source>
        <strain evidence="1 2">Bt9001</strain>
    </source>
</reference>